<dbReference type="SUPFAM" id="SSF56112">
    <property type="entry name" value="Protein kinase-like (PK-like)"/>
    <property type="match status" value="1"/>
</dbReference>
<dbReference type="SMART" id="SM00220">
    <property type="entry name" value="S_TKc"/>
    <property type="match status" value="1"/>
</dbReference>
<gene>
    <name evidence="2" type="ORF">BO71DRAFT_481604</name>
</gene>
<evidence type="ECO:0000259" key="1">
    <source>
        <dbReference type="PROSITE" id="PS50011"/>
    </source>
</evidence>
<dbReference type="AlphaFoldDB" id="A0A319DS43"/>
<dbReference type="Pfam" id="PF00069">
    <property type="entry name" value="Pkinase"/>
    <property type="match status" value="1"/>
</dbReference>
<dbReference type="OrthoDB" id="1668230at2759"/>
<dbReference type="GO" id="GO:0005524">
    <property type="term" value="F:ATP binding"/>
    <property type="evidence" value="ECO:0007669"/>
    <property type="project" value="InterPro"/>
</dbReference>
<sequence>MSLPLPPWVSSTLDRASRTNTPIPLAGIGCFSQVLQISDTGLVIKQSFEHPVLGNLQAAEKRIYERLGTHPFILRYYGEYSPKENGLPRGLVFPYLWPLQAAEAIRYIHSKGVVHSDIGCHNFLVQDDGSLALADFGGSGIDDTRAVVSYSTRYARPCVEDDESREVDDLYALGTVIYEISVGYQLYPESSSREVRKLLHRGQYPDLQGLAPEIRKALVFDVALYRTVVGDHGEKYVTDKALDKSTIASPVES</sequence>
<keyword evidence="2" id="KW-0418">Kinase</keyword>
<dbReference type="Gene3D" id="1.10.510.10">
    <property type="entry name" value="Transferase(Phosphotransferase) domain 1"/>
    <property type="match status" value="1"/>
</dbReference>
<dbReference type="GO" id="GO:0004672">
    <property type="term" value="F:protein kinase activity"/>
    <property type="evidence" value="ECO:0007669"/>
    <property type="project" value="InterPro"/>
</dbReference>
<dbReference type="PROSITE" id="PS50011">
    <property type="entry name" value="PROTEIN_KINASE_DOM"/>
    <property type="match status" value="1"/>
</dbReference>
<accession>A0A319DS43</accession>
<organism evidence="2 3">
    <name type="scientific">Aspergillus ellipticus CBS 707.79</name>
    <dbReference type="NCBI Taxonomy" id="1448320"/>
    <lineage>
        <taxon>Eukaryota</taxon>
        <taxon>Fungi</taxon>
        <taxon>Dikarya</taxon>
        <taxon>Ascomycota</taxon>
        <taxon>Pezizomycotina</taxon>
        <taxon>Eurotiomycetes</taxon>
        <taxon>Eurotiomycetidae</taxon>
        <taxon>Eurotiales</taxon>
        <taxon>Aspergillaceae</taxon>
        <taxon>Aspergillus</taxon>
        <taxon>Aspergillus subgen. Circumdati</taxon>
    </lineage>
</organism>
<keyword evidence="2" id="KW-0808">Transferase</keyword>
<name>A0A319DS43_9EURO</name>
<keyword evidence="3" id="KW-1185">Reference proteome</keyword>
<reference evidence="2 3" key="1">
    <citation type="submission" date="2018-02" db="EMBL/GenBank/DDBJ databases">
        <title>The genomes of Aspergillus section Nigri reveals drivers in fungal speciation.</title>
        <authorList>
            <consortium name="DOE Joint Genome Institute"/>
            <person name="Vesth T.C."/>
            <person name="Nybo J."/>
            <person name="Theobald S."/>
            <person name="Brandl J."/>
            <person name="Frisvad J.C."/>
            <person name="Nielsen K.F."/>
            <person name="Lyhne E.K."/>
            <person name="Kogle M.E."/>
            <person name="Kuo A."/>
            <person name="Riley R."/>
            <person name="Clum A."/>
            <person name="Nolan M."/>
            <person name="Lipzen A."/>
            <person name="Salamov A."/>
            <person name="Henrissat B."/>
            <person name="Wiebenga A."/>
            <person name="De vries R.P."/>
            <person name="Grigoriev I.V."/>
            <person name="Mortensen U.H."/>
            <person name="Andersen M.R."/>
            <person name="Baker S.E."/>
        </authorList>
    </citation>
    <scope>NUCLEOTIDE SEQUENCE [LARGE SCALE GENOMIC DNA]</scope>
    <source>
        <strain evidence="2 3">CBS 707.79</strain>
    </source>
</reference>
<dbReference type="InterPro" id="IPR011009">
    <property type="entry name" value="Kinase-like_dom_sf"/>
</dbReference>
<dbReference type="VEuPathDB" id="FungiDB:BO71DRAFT_481604"/>
<dbReference type="STRING" id="1448320.A0A319DS43"/>
<dbReference type="PANTHER" id="PTHR24347">
    <property type="entry name" value="SERINE/THREONINE-PROTEIN KINASE"/>
    <property type="match status" value="1"/>
</dbReference>
<evidence type="ECO:0000313" key="2">
    <source>
        <dbReference type="EMBL" id="PYH96917.1"/>
    </source>
</evidence>
<protein>
    <submittedName>
        <fullName evidence="2">Kinase-like protein</fullName>
    </submittedName>
</protein>
<dbReference type="InterPro" id="IPR000719">
    <property type="entry name" value="Prot_kinase_dom"/>
</dbReference>
<proteinExistence type="predicted"/>
<dbReference type="EMBL" id="KZ825831">
    <property type="protein sequence ID" value="PYH96917.1"/>
    <property type="molecule type" value="Genomic_DNA"/>
</dbReference>
<dbReference type="Proteomes" id="UP000247810">
    <property type="component" value="Unassembled WGS sequence"/>
</dbReference>
<evidence type="ECO:0000313" key="3">
    <source>
        <dbReference type="Proteomes" id="UP000247810"/>
    </source>
</evidence>
<feature type="domain" description="Protein kinase" evidence="1">
    <location>
        <begin position="20"/>
        <end position="253"/>
    </location>
</feature>